<keyword evidence="1" id="KW-1133">Transmembrane helix</keyword>
<organism evidence="2 3">
    <name type="scientific">Halarcobacter ebronensis</name>
    <dbReference type="NCBI Taxonomy" id="1462615"/>
    <lineage>
        <taxon>Bacteria</taxon>
        <taxon>Pseudomonadati</taxon>
        <taxon>Campylobacterota</taxon>
        <taxon>Epsilonproteobacteria</taxon>
        <taxon>Campylobacterales</taxon>
        <taxon>Arcobacteraceae</taxon>
        <taxon>Halarcobacter</taxon>
    </lineage>
</organism>
<sequence>MGNEYNVIEAGSIICACGGKVTLSSSVPNLKIAGAKPLYLKDILGAAVACPRSKNPCTKVASISTAGTEVNVSATGLTYLLRTDGFTTDKGRAVILNSPGQNTSKIASIPSLENQDTQPEEWIPVEQNFDPEKIKKKTFKLYLLRKFQEVYKPLRATREFRSTSDTIGLNEVQEDFETIHSHTLAFVYVVENGKFTEYKIFNNGTLNAPKLKEISYQNTKTKEIKDHILLDGDKLYDVYYSNYTLTNLKDIKKLPKIDVDPANLSKQRGIYLKDIDSLNLYEIDKKQINAQVPKNKEKIPDNIVVYLDDIIGEIEDLYYGYSSNYNLAYTHNKAIFEEIKRSNSYSYTVANLVDYFYVSEFENKRYKDNLYTLRDCYKKFVELLFFNKELYNYLLSFKDIENIVHKDTNKRAFSYHKVLKNYWQSFFEYEFLYYAGQSTGLMNKLFYNKEFILVNGSKSFYNTNKSTKNLMDFTGSADYTLVKKDATEVLAHIIFCIFFLKDFEDDLYKHVDKAKIVHIKNEFLIAFRKIVPLPSIGRGKISDVQSVVENQTFYNATVHKDESSKKEKNFIQKAFSSDSKNNEFLNDFNQIDNLHIKKSFKYDEKIVFKSKLPYMQDNIEYYKEEGVTSPNKILPTIQKKLESDQLKELLSIYQNCTIDEFEYVVSSMNIMLSLCGNKIQLDEELKINGIFINDKISFLYDFTDDLVERKTKLSDTKKELLIKEYQVSQHFDEYLFQQILNQLLFKTTKKDKAKAFLDKYSKLCYSDSKDDANPTKEENKGTKEEEPLDVDQNIQTMQEQIFGSLKFISGVTGKLDKVLGEYLKDIERLEKEGKVIISKSRALQIGLAFKSYALFIAIANIKEYIYDNEDKDMQSTISLVKDISSVNSAIIGILQNEKFENLAQKFLDMVNDKSKGKLNIKVNFSNSKFLSGVAKGAGAVSAYAVIIISILDAIKYKKNEDYDALNATVGMITINIVALFVTSGIPLAIFVAITSIAYAIAMHYLVDSAFEAYLKKSLFYKSRYLVGKNQRNHSIYADGYPSKYLLESTNKNPELKKINSNGFKNPKEIFNFIGKNYKTNEIYFDTALNNELSFFICAMYGYKLEKTDLKTDQIIRRINGVQTNFRSHYGIKIPSIIANDDEFKLYFSPYGDEYMQFIGDLIQVGDNYLFNLFPEDTTYYNLSTLNNNLKTTNQISYIIIKSSLIDFKYKIELGDLSKILPYSDIYIDSLEQISFEPNDEQLIQGNNQ</sequence>
<reference evidence="2 3" key="1">
    <citation type="submission" date="2017-10" db="EMBL/GenBank/DDBJ databases">
        <title>Genomics of the genus Arcobacter.</title>
        <authorList>
            <person name="Perez-Cataluna A."/>
            <person name="Figueras M.J."/>
        </authorList>
    </citation>
    <scope>NUCLEOTIDE SEQUENCE [LARGE SCALE GENOMIC DNA]</scope>
    <source>
        <strain evidence="2 3">CECT 8993</strain>
    </source>
</reference>
<name>A0A4V1LRB5_9BACT</name>
<feature type="transmembrane region" description="Helical" evidence="1">
    <location>
        <begin position="929"/>
        <end position="951"/>
    </location>
</feature>
<dbReference type="RefSeq" id="WP_128981519.1">
    <property type="nucleotide sequence ID" value="NZ_PDKJ01000008.1"/>
</dbReference>
<keyword evidence="1" id="KW-0472">Membrane</keyword>
<keyword evidence="1" id="KW-0812">Transmembrane</keyword>
<evidence type="ECO:0000313" key="2">
    <source>
        <dbReference type="EMBL" id="RXJ67618.1"/>
    </source>
</evidence>
<gene>
    <name evidence="2" type="ORF">CRV08_09620</name>
</gene>
<comment type="caution">
    <text evidence="2">The sequence shown here is derived from an EMBL/GenBank/DDBJ whole genome shotgun (WGS) entry which is preliminary data.</text>
</comment>
<dbReference type="EMBL" id="PDKJ01000008">
    <property type="protein sequence ID" value="RXJ67618.1"/>
    <property type="molecule type" value="Genomic_DNA"/>
</dbReference>
<accession>A0A4V1LRB5</accession>
<proteinExistence type="predicted"/>
<dbReference type="AlphaFoldDB" id="A0A4V1LRB5"/>
<dbReference type="Proteomes" id="UP000290172">
    <property type="component" value="Unassembled WGS sequence"/>
</dbReference>
<evidence type="ECO:0000313" key="3">
    <source>
        <dbReference type="Proteomes" id="UP000290172"/>
    </source>
</evidence>
<evidence type="ECO:0000256" key="1">
    <source>
        <dbReference type="SAM" id="Phobius"/>
    </source>
</evidence>
<protein>
    <submittedName>
        <fullName evidence="2">Uncharacterized protein</fullName>
    </submittedName>
</protein>